<dbReference type="GO" id="GO:0042273">
    <property type="term" value="P:ribosomal large subunit biogenesis"/>
    <property type="evidence" value="ECO:0007669"/>
    <property type="project" value="TreeGrafter"/>
</dbReference>
<dbReference type="GO" id="GO:0030687">
    <property type="term" value="C:preribosome, large subunit precursor"/>
    <property type="evidence" value="ECO:0007669"/>
    <property type="project" value="TreeGrafter"/>
</dbReference>
<feature type="domain" description="C2H2-type" evidence="2">
    <location>
        <begin position="15"/>
        <end position="37"/>
    </location>
</feature>
<gene>
    <name evidence="3" type="ORF">SCODWIG_00142</name>
</gene>
<proteinExistence type="predicted"/>
<dbReference type="InterPro" id="IPR041661">
    <property type="entry name" value="ZN622/Rei1/Reh1_Znf-C2H2"/>
</dbReference>
<evidence type="ECO:0000313" key="3">
    <source>
        <dbReference type="EMBL" id="SSD58381.1"/>
    </source>
</evidence>
<name>A0A376B169_9ASCO</name>
<protein>
    <submittedName>
        <fullName evidence="3">Related to Zinc finger protein REH1</fullName>
    </submittedName>
</protein>
<dbReference type="VEuPathDB" id="FungiDB:SCODWIG_00142"/>
<evidence type="ECO:0000313" key="4">
    <source>
        <dbReference type="Proteomes" id="UP000262825"/>
    </source>
</evidence>
<dbReference type="EMBL" id="UFAJ01000009">
    <property type="protein sequence ID" value="SSD58381.1"/>
    <property type="molecule type" value="Genomic_DNA"/>
</dbReference>
<evidence type="ECO:0000256" key="1">
    <source>
        <dbReference type="SAM" id="MobiDB-lite"/>
    </source>
</evidence>
<feature type="region of interest" description="Disordered" evidence="1">
    <location>
        <begin position="139"/>
        <end position="165"/>
    </location>
</feature>
<sequence>MNSITTVPTTTLFTCNSCMIQFVSSDLQRFHMKTEWHRYNLKRRVAGLPSVSANEFSEKLKVSEKQHSLNQVDEFGFAVLKPIKDKRKKKPAKNTEVLNTVEFLDDLSPQKLSEFSDSELSSGFDEETASELGYTSESAFELTDEDPSDFSSSSDDEYSTSSNDDYESAYSLTDCIFCGVHNKEIELNVRHMFQNHGLYIPERSFLVDLKGLLEFLIDIVVAEKHCLCCNFQGSTLESIRAHMDSKRHCKMPYETLREKALFEDYYDYSPLNSDNNHNSNFLKQSKNNVQFKIEERGEENEIQKISEVAFKSNTEGSSNEEDKQNNYKMKLLEKKKARREKALAAVSTFDRRLAGGLTKKEYEKVQSKMQQLEKKAINKAIQLQIKRCNNFANFRDETM</sequence>
<dbReference type="InterPro" id="IPR040025">
    <property type="entry name" value="Znf622/Rei1/Reh1"/>
</dbReference>
<reference evidence="4" key="1">
    <citation type="submission" date="2018-06" db="EMBL/GenBank/DDBJ databases">
        <authorList>
            <person name="Guldener U."/>
        </authorList>
    </citation>
    <scope>NUCLEOTIDE SEQUENCE [LARGE SCALE GENOMIC DNA]</scope>
    <source>
        <strain evidence="4">UTAD17</strain>
    </source>
</reference>
<organism evidence="3 4">
    <name type="scientific">Saccharomycodes ludwigii</name>
    <dbReference type="NCBI Taxonomy" id="36035"/>
    <lineage>
        <taxon>Eukaryota</taxon>
        <taxon>Fungi</taxon>
        <taxon>Dikarya</taxon>
        <taxon>Ascomycota</taxon>
        <taxon>Saccharomycotina</taxon>
        <taxon>Saccharomycetes</taxon>
        <taxon>Saccharomycodales</taxon>
        <taxon>Saccharomycodaceae</taxon>
        <taxon>Saccharomycodes</taxon>
    </lineage>
</organism>
<evidence type="ECO:0000259" key="2">
    <source>
        <dbReference type="PROSITE" id="PS00028"/>
    </source>
</evidence>
<feature type="compositionally biased region" description="Acidic residues" evidence="1">
    <location>
        <begin position="142"/>
        <end position="158"/>
    </location>
</feature>
<accession>A0A376B169</accession>
<dbReference type="PANTHER" id="PTHR13182">
    <property type="entry name" value="ZINC FINGER PROTEIN 622"/>
    <property type="match status" value="1"/>
</dbReference>
<dbReference type="Pfam" id="PF12756">
    <property type="entry name" value="zf-C2H2_2"/>
    <property type="match status" value="1"/>
</dbReference>
<dbReference type="Proteomes" id="UP000262825">
    <property type="component" value="Unassembled WGS sequence"/>
</dbReference>
<dbReference type="AlphaFoldDB" id="A0A376B169"/>
<dbReference type="PROSITE" id="PS00028">
    <property type="entry name" value="ZINC_FINGER_C2H2_1"/>
    <property type="match status" value="1"/>
</dbReference>
<dbReference type="PANTHER" id="PTHR13182:SF8">
    <property type="entry name" value="CYTOPLASMIC 60S SUBUNIT BIOGENESIS FACTOR ZNF622"/>
    <property type="match status" value="1"/>
</dbReference>
<dbReference type="InterPro" id="IPR013087">
    <property type="entry name" value="Znf_C2H2_type"/>
</dbReference>
<keyword evidence="4" id="KW-1185">Reference proteome</keyword>